<dbReference type="PATRIC" id="fig|1291052.5.peg.1028"/>
<comment type="caution">
    <text evidence="1">The sequence shown here is derived from an EMBL/GenBank/DDBJ whole genome shotgun (WGS) entry which is preliminary data.</text>
</comment>
<gene>
    <name evidence="1" type="ORF">FC18_GL001017</name>
</gene>
<name>A0A0R1ZLG0_9LACO</name>
<dbReference type="OrthoDB" id="9874900at2"/>
<evidence type="ECO:0000313" key="2">
    <source>
        <dbReference type="Proteomes" id="UP000051679"/>
    </source>
</evidence>
<reference evidence="1 2" key="1">
    <citation type="journal article" date="2015" name="Genome Announc.">
        <title>Expanding the biotechnology potential of lactobacilli through comparative genomics of 213 strains and associated genera.</title>
        <authorList>
            <person name="Sun Z."/>
            <person name="Harris H.M."/>
            <person name="McCann A."/>
            <person name="Guo C."/>
            <person name="Argimon S."/>
            <person name="Zhang W."/>
            <person name="Yang X."/>
            <person name="Jeffery I.B."/>
            <person name="Cooney J.C."/>
            <person name="Kagawa T.F."/>
            <person name="Liu W."/>
            <person name="Song Y."/>
            <person name="Salvetti E."/>
            <person name="Wrobel A."/>
            <person name="Rasinkangas P."/>
            <person name="Parkhill J."/>
            <person name="Rea M.C."/>
            <person name="O'Sullivan O."/>
            <person name="Ritari J."/>
            <person name="Douillard F.P."/>
            <person name="Paul Ross R."/>
            <person name="Yang R."/>
            <person name="Briner A.E."/>
            <person name="Felis G.E."/>
            <person name="de Vos W.M."/>
            <person name="Barrangou R."/>
            <person name="Klaenhammer T.R."/>
            <person name="Caufield P.W."/>
            <person name="Cui Y."/>
            <person name="Zhang H."/>
            <person name="O'Toole P.W."/>
        </authorList>
    </citation>
    <scope>NUCLEOTIDE SEQUENCE [LARGE SCALE GENOMIC DNA]</scope>
    <source>
        <strain evidence="1 2">DSM 20505</strain>
    </source>
</reference>
<dbReference type="AlphaFoldDB" id="A0A0R1ZLG0"/>
<keyword evidence="2" id="KW-1185">Reference proteome</keyword>
<dbReference type="RefSeq" id="WP_054680533.1">
    <property type="nucleotide sequence ID" value="NZ_AYYO01000012.1"/>
</dbReference>
<proteinExistence type="predicted"/>
<protein>
    <submittedName>
        <fullName evidence="1">Uncharacterized protein</fullName>
    </submittedName>
</protein>
<dbReference type="STRING" id="1291052.FC18_GL001017"/>
<evidence type="ECO:0000313" key="1">
    <source>
        <dbReference type="EMBL" id="KRM55822.1"/>
    </source>
</evidence>
<dbReference type="EMBL" id="AYYO01000012">
    <property type="protein sequence ID" value="KRM55822.1"/>
    <property type="molecule type" value="Genomic_DNA"/>
</dbReference>
<dbReference type="Proteomes" id="UP000051679">
    <property type="component" value="Unassembled WGS sequence"/>
</dbReference>
<accession>A0A0R1ZLG0</accession>
<organism evidence="1 2">
    <name type="scientific">Lacticaseibacillus sharpeae JCM 1186 = DSM 20505</name>
    <dbReference type="NCBI Taxonomy" id="1291052"/>
    <lineage>
        <taxon>Bacteria</taxon>
        <taxon>Bacillati</taxon>
        <taxon>Bacillota</taxon>
        <taxon>Bacilli</taxon>
        <taxon>Lactobacillales</taxon>
        <taxon>Lactobacillaceae</taxon>
        <taxon>Lacticaseibacillus</taxon>
    </lineage>
</organism>
<sequence length="77" mass="8535">MKQTVYVMVFASPDQVASEVFAKQADCQAAFHKMVQDIMAHYGDEPSLDMVLEDGDSEGNFEDGYGITVQWAAKDVQ</sequence>